<keyword evidence="4" id="KW-1185">Reference proteome</keyword>
<proteinExistence type="inferred from homology"/>
<dbReference type="RefSeq" id="WP_072553739.1">
    <property type="nucleotide sequence ID" value="NZ_CP018153.1"/>
</dbReference>
<reference evidence="3 4" key="1">
    <citation type="submission" date="2016-11" db="EMBL/GenBank/DDBJ databases">
        <title>Gramella sp. LPB0144 isolated from marine environment.</title>
        <authorList>
            <person name="Kim E."/>
            <person name="Yi H."/>
        </authorList>
    </citation>
    <scope>NUCLEOTIDE SEQUENCE [LARGE SCALE GENOMIC DNA]</scope>
    <source>
        <strain evidence="3 4">LPB0144</strain>
    </source>
</reference>
<feature type="domain" description="GIY-YIG" evidence="2">
    <location>
        <begin position="1"/>
        <end position="77"/>
    </location>
</feature>
<dbReference type="PANTHER" id="PTHR34477">
    <property type="entry name" value="UPF0213 PROTEIN YHBQ"/>
    <property type="match status" value="1"/>
</dbReference>
<evidence type="ECO:0000313" key="3">
    <source>
        <dbReference type="EMBL" id="APG61049.1"/>
    </source>
</evidence>
<dbReference type="SUPFAM" id="SSF82771">
    <property type="entry name" value="GIY-YIG endonuclease"/>
    <property type="match status" value="1"/>
</dbReference>
<protein>
    <submittedName>
        <fullName evidence="3">Excinuclease ABC subunit C</fullName>
    </submittedName>
</protein>
<evidence type="ECO:0000256" key="1">
    <source>
        <dbReference type="ARBA" id="ARBA00007435"/>
    </source>
</evidence>
<organism evidence="3 4">
    <name type="scientific">Christiangramia salexigens</name>
    <dbReference type="NCBI Taxonomy" id="1913577"/>
    <lineage>
        <taxon>Bacteria</taxon>
        <taxon>Pseudomonadati</taxon>
        <taxon>Bacteroidota</taxon>
        <taxon>Flavobacteriia</taxon>
        <taxon>Flavobacteriales</taxon>
        <taxon>Flavobacteriaceae</taxon>
        <taxon>Christiangramia</taxon>
    </lineage>
</organism>
<accession>A0A1L3J7F2</accession>
<dbReference type="KEGG" id="grl:LPB144_11805"/>
<name>A0A1L3J7F2_9FLAO</name>
<dbReference type="PANTHER" id="PTHR34477:SF1">
    <property type="entry name" value="UPF0213 PROTEIN YHBQ"/>
    <property type="match status" value="1"/>
</dbReference>
<gene>
    <name evidence="3" type="ORF">LPB144_11805</name>
</gene>
<dbReference type="STRING" id="1913577.LPB144_11805"/>
<dbReference type="InterPro" id="IPR050190">
    <property type="entry name" value="UPF0213_domain"/>
</dbReference>
<dbReference type="Proteomes" id="UP000182510">
    <property type="component" value="Chromosome"/>
</dbReference>
<dbReference type="Gene3D" id="3.40.1440.10">
    <property type="entry name" value="GIY-YIG endonuclease"/>
    <property type="match status" value="1"/>
</dbReference>
<dbReference type="EMBL" id="CP018153">
    <property type="protein sequence ID" value="APG61049.1"/>
    <property type="molecule type" value="Genomic_DNA"/>
</dbReference>
<comment type="similarity">
    <text evidence="1">Belongs to the UPF0213 family.</text>
</comment>
<dbReference type="InterPro" id="IPR000305">
    <property type="entry name" value="GIY-YIG_endonuc"/>
</dbReference>
<dbReference type="Pfam" id="PF01541">
    <property type="entry name" value="GIY-YIG"/>
    <property type="match status" value="1"/>
</dbReference>
<dbReference type="AlphaFoldDB" id="A0A1L3J7F2"/>
<dbReference type="OrthoDB" id="1495241at2"/>
<dbReference type="PROSITE" id="PS50164">
    <property type="entry name" value="GIY_YIG"/>
    <property type="match status" value="1"/>
</dbReference>
<evidence type="ECO:0000259" key="2">
    <source>
        <dbReference type="PROSITE" id="PS50164"/>
    </source>
</evidence>
<dbReference type="InterPro" id="IPR035901">
    <property type="entry name" value="GIY-YIG_endonuc_sf"/>
</dbReference>
<evidence type="ECO:0000313" key="4">
    <source>
        <dbReference type="Proteomes" id="UP000182510"/>
    </source>
</evidence>
<sequence>MHYLYIIYSKSLNKYYTGETPDVEHRLQQHNSHYFKNNFSKGANDWVINLKFATNSKDDAIFLEGFIKRMKSRKFIEKILHDPAILKQILSEKQ</sequence>